<dbReference type="NCBIfam" id="TIGR00595">
    <property type="entry name" value="priA"/>
    <property type="match status" value="1"/>
</dbReference>
<feature type="binding site" evidence="11">
    <location>
        <position position="351"/>
    </location>
    <ligand>
        <name>Zn(2+)</name>
        <dbReference type="ChEBI" id="CHEBI:29105"/>
        <label>1</label>
    </ligand>
</feature>
<dbReference type="PANTHER" id="PTHR30580:SF0">
    <property type="entry name" value="PRIMOSOMAL PROTEIN N"/>
    <property type="match status" value="1"/>
</dbReference>
<dbReference type="Gene3D" id="3.40.50.300">
    <property type="entry name" value="P-loop containing nucleotide triphosphate hydrolases"/>
    <property type="match status" value="1"/>
</dbReference>
<dbReference type="GO" id="GO:0043138">
    <property type="term" value="F:3'-5' DNA helicase activity"/>
    <property type="evidence" value="ECO:0007669"/>
    <property type="project" value="TreeGrafter"/>
</dbReference>
<feature type="domain" description="Primosomal protein N' 3' DNA-binding" evidence="12">
    <location>
        <begin position="12"/>
        <end position="108"/>
    </location>
</feature>
<comment type="similarity">
    <text evidence="11">Belongs to the helicase family. PriA subfamily.</text>
</comment>
<comment type="caution">
    <text evidence="14">The sequence shown here is derived from an EMBL/GenBank/DDBJ whole genome shotgun (WGS) entry which is preliminary data.</text>
</comment>
<keyword evidence="3 11" id="KW-0479">Metal-binding</keyword>
<feature type="binding site" evidence="11">
    <location>
        <position position="395"/>
    </location>
    <ligand>
        <name>Zn(2+)</name>
        <dbReference type="ChEBI" id="CHEBI:29105"/>
        <label>1</label>
    </ligand>
</feature>
<dbReference type="InterPro" id="IPR042115">
    <property type="entry name" value="PriA_3primeBD_sf"/>
</dbReference>
<dbReference type="GO" id="GO:0005524">
    <property type="term" value="F:ATP binding"/>
    <property type="evidence" value="ECO:0007669"/>
    <property type="project" value="UniProtKB-UniRule"/>
</dbReference>
<dbReference type="InterPro" id="IPR041222">
    <property type="entry name" value="PriA_3primeBD"/>
</dbReference>
<dbReference type="GO" id="GO:0008270">
    <property type="term" value="F:zinc ion binding"/>
    <property type="evidence" value="ECO:0007669"/>
    <property type="project" value="UniProtKB-UniRule"/>
</dbReference>
<dbReference type="PANTHER" id="PTHR30580">
    <property type="entry name" value="PRIMOSOMAL PROTEIN N"/>
    <property type="match status" value="1"/>
</dbReference>
<proteinExistence type="inferred from homology"/>
<evidence type="ECO:0000256" key="2">
    <source>
        <dbReference type="ARBA" id="ARBA00022705"/>
    </source>
</evidence>
<evidence type="ECO:0000313" key="14">
    <source>
        <dbReference type="EMBL" id="MBI3627798.1"/>
    </source>
</evidence>
<evidence type="ECO:0000256" key="1">
    <source>
        <dbReference type="ARBA" id="ARBA00022515"/>
    </source>
</evidence>
<reference evidence="14" key="1">
    <citation type="submission" date="2020-07" db="EMBL/GenBank/DDBJ databases">
        <title>Huge and variable diversity of episymbiotic CPR bacteria and DPANN archaea in groundwater ecosystems.</title>
        <authorList>
            <person name="He C.Y."/>
            <person name="Keren R."/>
            <person name="Whittaker M."/>
            <person name="Farag I.F."/>
            <person name="Doudna J."/>
            <person name="Cate J.H.D."/>
            <person name="Banfield J.F."/>
        </authorList>
    </citation>
    <scope>NUCLEOTIDE SEQUENCE</scope>
    <source>
        <strain evidence="14">NC_groundwater_972_Pr1_S-0.2um_49_27</strain>
    </source>
</reference>
<feature type="domain" description="Primosomal protein N C-terminal" evidence="13">
    <location>
        <begin position="545"/>
        <end position="619"/>
    </location>
</feature>
<feature type="binding site" evidence="11">
    <location>
        <position position="398"/>
    </location>
    <ligand>
        <name>Zn(2+)</name>
        <dbReference type="ChEBI" id="CHEBI:29105"/>
        <label>1</label>
    </ligand>
</feature>
<dbReference type="GO" id="GO:0003677">
    <property type="term" value="F:DNA binding"/>
    <property type="evidence" value="ECO:0007669"/>
    <property type="project" value="UniProtKB-UniRule"/>
</dbReference>
<evidence type="ECO:0000259" key="13">
    <source>
        <dbReference type="Pfam" id="PF18074"/>
    </source>
</evidence>
<evidence type="ECO:0000256" key="8">
    <source>
        <dbReference type="ARBA" id="ARBA00022840"/>
    </source>
</evidence>
<dbReference type="Pfam" id="PF17764">
    <property type="entry name" value="PriA_3primeBD"/>
    <property type="match status" value="1"/>
</dbReference>
<feature type="binding site" evidence="11">
    <location>
        <position position="385"/>
    </location>
    <ligand>
        <name>Zn(2+)</name>
        <dbReference type="ChEBI" id="CHEBI:29105"/>
        <label>2</label>
    </ligand>
</feature>
<evidence type="ECO:0000256" key="10">
    <source>
        <dbReference type="ARBA" id="ARBA00023235"/>
    </source>
</evidence>
<evidence type="ECO:0000256" key="9">
    <source>
        <dbReference type="ARBA" id="ARBA00023125"/>
    </source>
</evidence>
<evidence type="ECO:0000256" key="6">
    <source>
        <dbReference type="ARBA" id="ARBA00022806"/>
    </source>
</evidence>
<keyword evidence="10" id="KW-0413">Isomerase</keyword>
<feature type="binding site" evidence="11">
    <location>
        <position position="363"/>
    </location>
    <ligand>
        <name>Zn(2+)</name>
        <dbReference type="ChEBI" id="CHEBI:29105"/>
        <label>2</label>
    </ligand>
</feature>
<evidence type="ECO:0000259" key="12">
    <source>
        <dbReference type="Pfam" id="PF17764"/>
    </source>
</evidence>
<dbReference type="InterPro" id="IPR005259">
    <property type="entry name" value="PriA"/>
</dbReference>
<dbReference type="GO" id="GO:1990077">
    <property type="term" value="C:primosome complex"/>
    <property type="evidence" value="ECO:0007669"/>
    <property type="project" value="UniProtKB-UniRule"/>
</dbReference>
<evidence type="ECO:0000256" key="4">
    <source>
        <dbReference type="ARBA" id="ARBA00022741"/>
    </source>
</evidence>
<keyword evidence="7 11" id="KW-0862">Zinc</keyword>
<dbReference type="GO" id="GO:0006310">
    <property type="term" value="P:DNA recombination"/>
    <property type="evidence" value="ECO:0007669"/>
    <property type="project" value="InterPro"/>
</dbReference>
<dbReference type="GO" id="GO:0006302">
    <property type="term" value="P:double-strand break repair"/>
    <property type="evidence" value="ECO:0007669"/>
    <property type="project" value="InterPro"/>
</dbReference>
<comment type="function">
    <text evidence="11">Initiates the restart of stalled replication forks, which reloads the replicative helicase on sites other than the origin of replication. Recognizes and binds to abandoned replication forks and remodels them to uncover a helicase loading site. Promotes assembly of the primosome at these replication forks.</text>
</comment>
<keyword evidence="9 11" id="KW-0238">DNA-binding</keyword>
<keyword evidence="8 11" id="KW-0067">ATP-binding</keyword>
<dbReference type="EMBL" id="JACQCQ010000013">
    <property type="protein sequence ID" value="MBI3627798.1"/>
    <property type="molecule type" value="Genomic_DNA"/>
</dbReference>
<comment type="caution">
    <text evidence="11">As this protein does not have any detectable helicase domains, it probably does not have helicase activity.</text>
</comment>
<keyword evidence="1 11" id="KW-0639">Primosome</keyword>
<sequence length="641" mass="73137">MYLIEVVALARLPRTLPQSFSYFSLESLEEGAVVEIELNHRRLFAMVTRSIGVKQAKQDLRSRAFQLKKIQNIISRASIINARDRALLQWISEYYLAQPSTVLKLILPSFITDTFEVSSWPARHEIEPYPRMIEVVPEEYPIERYQKAVEHALQNGRQALILVPEIERAETLADVISEIVPKERLLVVTSSKTPRELRTSWHRVRNGEPLIIVGTRTSLFFPFTNLGLIIIDRESSPAHKSWDQEPRYDGREVAAKLHSLHGGQMILAGYPPSLNSYHLAKDEQVARLIPSRELVTSPLSLFVDMAREIKEQNEFVVFSQVLKDKLRNVIQDGGRAFLFVNRKGFAPFILCQQCGFIFRCSECSVPLVYHVQESLASATLLCHHCGSKNKPPDVCLECGSHKLKAYGIGIERVAKDLKKMFPNVPVLSLLHGEPKETKNAKTALEKLKKMSCYIAIGTEFAIPLRLPRMELAAIISIDSALSLPDFMQTERLFRSLSLIRRLSSKIFILQSYAKEPEMLIDLFHGSFEHFAEKELKERRRFHYPPFGELIKLTVQDSSREEALTQVKRLYAGLRIVPHYFGPEAVEVTNPYPAYIEKKKGNFIFHILIKIMDASKSRDMKLLIAEHTPDTVQVDVGPQSLL</sequence>
<organism evidence="14 15">
    <name type="scientific">Candidatus Sungiibacteriota bacterium</name>
    <dbReference type="NCBI Taxonomy" id="2750080"/>
    <lineage>
        <taxon>Bacteria</taxon>
        <taxon>Candidatus Sungiibacteriota</taxon>
    </lineage>
</organism>
<name>A0A9D6LQJ8_9BACT</name>
<dbReference type="AlphaFoldDB" id="A0A9D6LQJ8"/>
<dbReference type="Pfam" id="PF18074">
    <property type="entry name" value="PriA_C"/>
    <property type="match status" value="1"/>
</dbReference>
<comment type="cofactor">
    <cofactor evidence="11">
        <name>Zn(2+)</name>
        <dbReference type="ChEBI" id="CHEBI:29105"/>
    </cofactor>
    <text evidence="11">Binds 2 zinc ions per subunit.</text>
</comment>
<feature type="binding site" evidence="11">
    <location>
        <position position="354"/>
    </location>
    <ligand>
        <name>Zn(2+)</name>
        <dbReference type="ChEBI" id="CHEBI:29105"/>
        <label>1</label>
    </ligand>
</feature>
<evidence type="ECO:0000256" key="5">
    <source>
        <dbReference type="ARBA" id="ARBA00022801"/>
    </source>
</evidence>
<keyword evidence="5" id="KW-0378">Hydrolase</keyword>
<dbReference type="SUPFAM" id="SSF161219">
    <property type="entry name" value="CHY zinc finger-like"/>
    <property type="match status" value="1"/>
</dbReference>
<dbReference type="Proteomes" id="UP000808388">
    <property type="component" value="Unassembled WGS sequence"/>
</dbReference>
<accession>A0A9D6LQJ8</accession>
<evidence type="ECO:0000256" key="11">
    <source>
        <dbReference type="HAMAP-Rule" id="MF_00983"/>
    </source>
</evidence>
<keyword evidence="6" id="KW-0347">Helicase</keyword>
<dbReference type="GO" id="GO:0016787">
    <property type="term" value="F:hydrolase activity"/>
    <property type="evidence" value="ECO:0007669"/>
    <property type="project" value="UniProtKB-KW"/>
</dbReference>
<keyword evidence="2 11" id="KW-0235">DNA replication</keyword>
<dbReference type="InterPro" id="IPR037274">
    <property type="entry name" value="Znf_CHY_sf"/>
</dbReference>
<dbReference type="Gene3D" id="3.40.1440.60">
    <property type="entry name" value="PriA, 3(prime) DNA-binding domain"/>
    <property type="match status" value="1"/>
</dbReference>
<dbReference type="GO" id="GO:0006270">
    <property type="term" value="P:DNA replication initiation"/>
    <property type="evidence" value="ECO:0007669"/>
    <property type="project" value="TreeGrafter"/>
</dbReference>
<feature type="binding site" evidence="11">
    <location>
        <position position="382"/>
    </location>
    <ligand>
        <name>Zn(2+)</name>
        <dbReference type="ChEBI" id="CHEBI:29105"/>
        <label>2</label>
    </ligand>
</feature>
<dbReference type="InterPro" id="IPR027417">
    <property type="entry name" value="P-loop_NTPase"/>
</dbReference>
<dbReference type="GO" id="GO:0006269">
    <property type="term" value="P:DNA replication, synthesis of primer"/>
    <property type="evidence" value="ECO:0007669"/>
    <property type="project" value="UniProtKB-KW"/>
</dbReference>
<evidence type="ECO:0000256" key="7">
    <source>
        <dbReference type="ARBA" id="ARBA00022833"/>
    </source>
</evidence>
<dbReference type="InterPro" id="IPR041236">
    <property type="entry name" value="PriA_C"/>
</dbReference>
<keyword evidence="4 11" id="KW-0547">Nucleotide-binding</keyword>
<gene>
    <name evidence="11 14" type="primary">priA</name>
    <name evidence="14" type="ORF">HY220_03615</name>
</gene>
<dbReference type="SUPFAM" id="SSF52540">
    <property type="entry name" value="P-loop containing nucleoside triphosphate hydrolases"/>
    <property type="match status" value="1"/>
</dbReference>
<comment type="subunit">
    <text evidence="11">Component of the replication restart primosome.</text>
</comment>
<dbReference type="HAMAP" id="MF_00983">
    <property type="entry name" value="PriA"/>
    <property type="match status" value="1"/>
</dbReference>
<protein>
    <recommendedName>
        <fullName evidence="11">Probable replication restart protein PriA</fullName>
    </recommendedName>
    <alternativeName>
        <fullName evidence="11">Putative ATP-dependent DNA helicase PriA</fullName>
    </alternativeName>
</protein>
<evidence type="ECO:0000256" key="3">
    <source>
        <dbReference type="ARBA" id="ARBA00022723"/>
    </source>
</evidence>
<evidence type="ECO:0000313" key="15">
    <source>
        <dbReference type="Proteomes" id="UP000808388"/>
    </source>
</evidence>
<feature type="binding site" evidence="11">
    <location>
        <position position="360"/>
    </location>
    <ligand>
        <name>Zn(2+)</name>
        <dbReference type="ChEBI" id="CHEBI:29105"/>
        <label>2</label>
    </ligand>
</feature>